<dbReference type="eggNOG" id="COG0223">
    <property type="taxonomic scope" value="Bacteria"/>
</dbReference>
<dbReference type="SUPFAM" id="SSF75005">
    <property type="entry name" value="Arabinanase/levansucrase/invertase"/>
    <property type="match status" value="1"/>
</dbReference>
<reference evidence="4 5" key="2">
    <citation type="journal article" date="2014" name="PLoS ONE">
        <title>Evolution of mitochondria reconstructed from the energy metabolism of living bacteria.</title>
        <authorList>
            <person name="Degli Esposti M."/>
            <person name="Chouaia B."/>
            <person name="Comandatore F."/>
            <person name="Crotti E."/>
            <person name="Sassera D."/>
            <person name="Lievens P.M."/>
            <person name="Daffonchio D."/>
            <person name="Bandi C."/>
        </authorList>
    </citation>
    <scope>NUCLEOTIDE SEQUENCE [LARGE SCALE GENOMIC DNA]</scope>
    <source>
        <strain evidence="4 5">SF2.1</strain>
    </source>
</reference>
<feature type="domain" description="Glucosamine inositolphosphorylceramide transferase 1 N-terminal" evidence="3">
    <location>
        <begin position="31"/>
        <end position="241"/>
    </location>
</feature>
<dbReference type="PANTHER" id="PTHR43772:SF2">
    <property type="entry name" value="PUTATIVE (AFU_ORTHOLOGUE AFUA_2G04480)-RELATED"/>
    <property type="match status" value="1"/>
</dbReference>
<dbReference type="GO" id="GO:0045493">
    <property type="term" value="P:xylan catabolic process"/>
    <property type="evidence" value="ECO:0007669"/>
    <property type="project" value="UniProtKB-KW"/>
</dbReference>
<protein>
    <recommendedName>
        <fullName evidence="3">Glucosamine inositolphosphorylceramide transferase 1 N-terminal domain-containing protein</fullName>
    </recommendedName>
</protein>
<organism evidence="4 5">
    <name type="scientific">Asaia bogorensis</name>
    <dbReference type="NCBI Taxonomy" id="91915"/>
    <lineage>
        <taxon>Bacteria</taxon>
        <taxon>Pseudomonadati</taxon>
        <taxon>Pseudomonadota</taxon>
        <taxon>Alphaproteobacteria</taxon>
        <taxon>Acetobacterales</taxon>
        <taxon>Acetobacteraceae</taxon>
        <taxon>Asaia</taxon>
    </lineage>
</organism>
<evidence type="ECO:0000313" key="5">
    <source>
        <dbReference type="Proteomes" id="UP000027583"/>
    </source>
</evidence>
<evidence type="ECO:0000256" key="2">
    <source>
        <dbReference type="ARBA" id="ARBA00023277"/>
    </source>
</evidence>
<dbReference type="Pfam" id="PF24793">
    <property type="entry name" value="GINT1_N"/>
    <property type="match status" value="1"/>
</dbReference>
<dbReference type="RefSeq" id="WP_023979395.1">
    <property type="nucleotide sequence ID" value="NZ_CBLX010000024.1"/>
</dbReference>
<dbReference type="InterPro" id="IPR056442">
    <property type="entry name" value="GINT1_N"/>
</dbReference>
<name>A0A060QIY7_9PROT</name>
<dbReference type="InterPro" id="IPR023296">
    <property type="entry name" value="Glyco_hydro_beta-prop_sf"/>
</dbReference>
<evidence type="ECO:0000259" key="3">
    <source>
        <dbReference type="Pfam" id="PF24793"/>
    </source>
</evidence>
<dbReference type="InterPro" id="IPR052176">
    <property type="entry name" value="Glycosyl_Hydrlase_43_Enz"/>
</dbReference>
<keyword evidence="1" id="KW-0624">Polysaccharide degradation</keyword>
<dbReference type="AlphaFoldDB" id="A0A060QIY7"/>
<evidence type="ECO:0000313" key="4">
    <source>
        <dbReference type="EMBL" id="CDG40935.1"/>
    </source>
</evidence>
<keyword evidence="2" id="KW-0119">Carbohydrate metabolism</keyword>
<dbReference type="Gene3D" id="2.115.10.20">
    <property type="entry name" value="Glycosyl hydrolase domain, family 43"/>
    <property type="match status" value="1"/>
</dbReference>
<sequence length="305" mass="34832">MSLRKDIWRTGILRAPLATLLENPDWTDIPCHFLPDMPRDFQFRADPFGVWHEGRLHVFVEIYDYRNRIGEIEVLIYDQEYRLLSQQIVLREPWHLSYPQIIEAEGAFWMLPEAHRSGTQTLYRATRFPDQWEPVCQIDLGGEVAVDATLCFHDDLWWMIYTPVEAAKKAPSRLHVAYAKSLTGPWTRHGQNPIRLDPSSARAGGTPVMIDGKLMLPVQDCAHTYGGAIRALWFDVLTSERVVTRSGPALPMQSVYAPYDEGMHTLSAAGDVTLFDIKRTVLSPHGLMIEAGRELRKLRKRLGLA</sequence>
<dbReference type="PANTHER" id="PTHR43772">
    <property type="entry name" value="ENDO-1,4-BETA-XYLANASE"/>
    <property type="match status" value="1"/>
</dbReference>
<evidence type="ECO:0000256" key="1">
    <source>
        <dbReference type="ARBA" id="ARBA00022651"/>
    </source>
</evidence>
<accession>A0A060QIY7</accession>
<proteinExistence type="predicted"/>
<dbReference type="EMBL" id="CBLX010000024">
    <property type="protein sequence ID" value="CDG40935.1"/>
    <property type="molecule type" value="Genomic_DNA"/>
</dbReference>
<gene>
    <name evidence="4" type="ORF">ASAP_2890</name>
</gene>
<dbReference type="Proteomes" id="UP000027583">
    <property type="component" value="Unassembled WGS sequence"/>
</dbReference>
<comment type="caution">
    <text evidence="4">The sequence shown here is derived from an EMBL/GenBank/DDBJ whole genome shotgun (WGS) entry which is preliminary data.</text>
</comment>
<reference evidence="4 5" key="1">
    <citation type="journal article" date="2014" name="Genome Biol. Evol.">
        <title>Acetic acid bacteria genomes reveal functional traits for adaptation to life in insect guts.</title>
        <authorList>
            <person name="Chouaia B."/>
            <person name="Gaiarsa S."/>
            <person name="Crotti E."/>
            <person name="Comandatore F."/>
            <person name="Degli Esposti M."/>
            <person name="Ricci I."/>
            <person name="Alma A."/>
            <person name="Favia G."/>
            <person name="Bandi C."/>
            <person name="Daffonchio D."/>
        </authorList>
    </citation>
    <scope>NUCLEOTIDE SEQUENCE [LARGE SCALE GENOMIC DNA]</scope>
    <source>
        <strain evidence="4 5">SF2.1</strain>
    </source>
</reference>
<keyword evidence="1" id="KW-0858">Xylan degradation</keyword>